<dbReference type="InterPro" id="IPR015940">
    <property type="entry name" value="UBA"/>
</dbReference>
<feature type="region of interest" description="Disordered" evidence="1">
    <location>
        <begin position="651"/>
        <end position="683"/>
    </location>
</feature>
<feature type="compositionally biased region" description="Polar residues" evidence="1">
    <location>
        <begin position="85"/>
        <end position="98"/>
    </location>
</feature>
<comment type="caution">
    <text evidence="4">The sequence shown here is derived from an EMBL/GenBank/DDBJ whole genome shotgun (WGS) entry which is preliminary data.</text>
</comment>
<feature type="region of interest" description="Disordered" evidence="1">
    <location>
        <begin position="790"/>
        <end position="814"/>
    </location>
</feature>
<feature type="region of interest" description="Disordered" evidence="1">
    <location>
        <begin position="503"/>
        <end position="583"/>
    </location>
</feature>
<evidence type="ECO:0000313" key="4">
    <source>
        <dbReference type="EMBL" id="RMX99774.1"/>
    </source>
</evidence>
<feature type="compositionally biased region" description="Polar residues" evidence="1">
    <location>
        <begin position="663"/>
        <end position="675"/>
    </location>
</feature>
<organism evidence="4 5">
    <name type="scientific">Hortaea werneckii</name>
    <name type="common">Black yeast</name>
    <name type="synonym">Cladosporium werneckii</name>
    <dbReference type="NCBI Taxonomy" id="91943"/>
    <lineage>
        <taxon>Eukaryota</taxon>
        <taxon>Fungi</taxon>
        <taxon>Dikarya</taxon>
        <taxon>Ascomycota</taxon>
        <taxon>Pezizomycotina</taxon>
        <taxon>Dothideomycetes</taxon>
        <taxon>Dothideomycetidae</taxon>
        <taxon>Mycosphaerellales</taxon>
        <taxon>Teratosphaeriaceae</taxon>
        <taxon>Hortaea</taxon>
    </lineage>
</organism>
<dbReference type="SMART" id="SM00213">
    <property type="entry name" value="UBQ"/>
    <property type="match status" value="1"/>
</dbReference>
<evidence type="ECO:0008006" key="6">
    <source>
        <dbReference type="Google" id="ProtNLM"/>
    </source>
</evidence>
<dbReference type="VEuPathDB" id="FungiDB:BTJ68_05651"/>
<dbReference type="Pfam" id="PF00627">
    <property type="entry name" value="UBA"/>
    <property type="match status" value="1"/>
</dbReference>
<dbReference type="GO" id="GO:0005829">
    <property type="term" value="C:cytosol"/>
    <property type="evidence" value="ECO:0007669"/>
    <property type="project" value="TreeGrafter"/>
</dbReference>
<feature type="compositionally biased region" description="Low complexity" evidence="1">
    <location>
        <begin position="294"/>
        <end position="305"/>
    </location>
</feature>
<feature type="compositionally biased region" description="Low complexity" evidence="1">
    <location>
        <begin position="799"/>
        <end position="814"/>
    </location>
</feature>
<dbReference type="OrthoDB" id="3946381at2759"/>
<dbReference type="InterPro" id="IPR000626">
    <property type="entry name" value="Ubiquitin-like_dom"/>
</dbReference>
<dbReference type="AlphaFoldDB" id="A0A3M6Y9Q8"/>
<dbReference type="VEuPathDB" id="FungiDB:BTJ68_05652"/>
<dbReference type="InterPro" id="IPR009060">
    <property type="entry name" value="UBA-like_sf"/>
</dbReference>
<feature type="compositionally biased region" description="Gly residues" evidence="1">
    <location>
        <begin position="313"/>
        <end position="324"/>
    </location>
</feature>
<reference evidence="4 5" key="1">
    <citation type="journal article" date="2018" name="BMC Genomics">
        <title>Genomic evidence for intraspecific hybridization in a clonal and extremely halotolerant yeast.</title>
        <authorList>
            <person name="Gostincar C."/>
            <person name="Stajich J.E."/>
            <person name="Zupancic J."/>
            <person name="Zalar P."/>
            <person name="Gunde-Cimerman N."/>
        </authorList>
    </citation>
    <scope>NUCLEOTIDE SEQUENCE [LARGE SCALE GENOMIC DNA]</scope>
    <source>
        <strain evidence="4 5">EXF-6669</strain>
    </source>
</reference>
<sequence length="1169" mass="125310">MAEAEGEQQITFNVKSSADAKYVITVPTTTTIADLKQKLSTEEYANLSPERQRLIYSGRVLKDQDTIASVKIKDGNTVHLVRGAESNNRQNPANQGGAAQTVPGAGQSPAGNVPSNLAAGTGASNPLAQLTGARYAGFHGLPGMDAFGADGGMGAPPNPDQMLRMLEDPNFAQQMNEAMNNPAVIGMLRENPMIRNNPMARAAIENPEFRRMMMNPDMIRMQMQMQRAMGGEQGGQSAFPMPGATDTTPQAGSEGQTGAGTDTQNQQPNAGAQQQPPQGNPFAALFSGGGGAPGAQQPGAEGQQQPPNPFGSLFGGGQQQGGGQQNPLQQMTQQLMQNPQMMQNMMNMMGGGGAGAPNADGSGAPGGAGCMGGFNPWAALGGMGMGGGEAPQPQDDRPPEVRYEVQLQQLNDMGFFEFERNVQALRRSGGSVQGAVDWNEAELGETAKIQTRESGPDNGFFEERFQASSPKVIQKTRSETYDTYTIRCTMTGTGYTVASSAQLLGSKAPKRREAPSSYSNRMAEIDTQHRETSTLKQRDRIRTIRFSEPSATPAADREGASGENGGQGRASSSNANFSDNTLPATLHTPAVEHTAYTGDILSAKAARKKVDVAELPAVRPQEIRPAATLPAKYTDRIARTTGVGALAIIDTSGTTPPIPSINVDDTTGLSRSASKTSRRNPQVAELYFSPIQVNSRIGFSDPIPSPQDDKDDNDEVLTPTQARYDEQVQADKGPQHDHSMLSSPRSCRSGRPERPGPKIILSAAQVDRLVKALAESPLLTCHVKRQWWDESSDDDKSLSEGTPSLSSGSGSGSTALYSRENKAFLSEPRSPSTSQAILEEEFAQNFPDHPKAKHPAQHAAAAVRTTKFGGIALVDPKVHGTPIRFVTEGYRLGANVLQVGACTFMNIPYGTTAQSNLRVEPPSNVSGNARVMLQVVNQVLERKTGKKTYLLIAELDVTESVTKAALTELAAAAEIPLPLIQITTPTEKDRDSEIDWCALADEFEVSCQVASIVELAAGFFPKLTAETCSMQTLTLMSELERFKTQHQDFFILKPTGYHRNGMFSGVNVPSTSQHLNMTLFDSDPNRAFGEADKAARALRDRVVSVVAEGCAKGKPFNTRVWWGDQMRQVRCVPLLESAVDDLPALWIAFLSDLGRYAGCLVQAFLNMGD</sequence>
<dbReference type="VEuPathDB" id="FungiDB:BTJ68_01171"/>
<evidence type="ECO:0000256" key="1">
    <source>
        <dbReference type="SAM" id="MobiDB-lite"/>
    </source>
</evidence>
<dbReference type="GO" id="GO:0031593">
    <property type="term" value="F:polyubiquitin modification-dependent protein binding"/>
    <property type="evidence" value="ECO:0007669"/>
    <property type="project" value="TreeGrafter"/>
</dbReference>
<feature type="compositionally biased region" description="Polar residues" evidence="1">
    <location>
        <begin position="569"/>
        <end position="583"/>
    </location>
</feature>
<dbReference type="PANTHER" id="PTHR10677">
    <property type="entry name" value="UBIQUILIN"/>
    <property type="match status" value="1"/>
</dbReference>
<proteinExistence type="predicted"/>
<dbReference type="SUPFAM" id="SSF54236">
    <property type="entry name" value="Ubiquitin-like"/>
    <property type="match status" value="1"/>
</dbReference>
<protein>
    <recommendedName>
        <fullName evidence="6">Ubiquitin-like domain-containing protein</fullName>
    </recommendedName>
</protein>
<feature type="domain" description="UBA" evidence="2">
    <location>
        <begin position="393"/>
        <end position="442"/>
    </location>
</feature>
<evidence type="ECO:0000259" key="2">
    <source>
        <dbReference type="PROSITE" id="PS50030"/>
    </source>
</evidence>
<dbReference type="PROSITE" id="PS50053">
    <property type="entry name" value="UBIQUITIN_2"/>
    <property type="match status" value="1"/>
</dbReference>
<dbReference type="GO" id="GO:0006511">
    <property type="term" value="P:ubiquitin-dependent protein catabolic process"/>
    <property type="evidence" value="ECO:0007669"/>
    <property type="project" value="TreeGrafter"/>
</dbReference>
<feature type="region of interest" description="Disordered" evidence="1">
    <location>
        <begin position="85"/>
        <end position="118"/>
    </location>
</feature>
<name>A0A3M6Y9Q8_HORWE</name>
<dbReference type="Pfam" id="PF00240">
    <property type="entry name" value="ubiquitin"/>
    <property type="match status" value="1"/>
</dbReference>
<evidence type="ECO:0000259" key="3">
    <source>
        <dbReference type="PROSITE" id="PS50053"/>
    </source>
</evidence>
<dbReference type="InterPro" id="IPR029071">
    <property type="entry name" value="Ubiquitin-like_domsf"/>
</dbReference>
<feature type="compositionally biased region" description="Polar residues" evidence="1">
    <location>
        <begin position="245"/>
        <end position="263"/>
    </location>
</feature>
<dbReference type="PANTHER" id="PTHR10677:SF3">
    <property type="entry name" value="FI07626P-RELATED"/>
    <property type="match status" value="1"/>
</dbReference>
<feature type="region of interest" description="Disordered" evidence="1">
    <location>
        <begin position="729"/>
        <end position="757"/>
    </location>
</feature>
<dbReference type="SUPFAM" id="SSF46934">
    <property type="entry name" value="UBA-like"/>
    <property type="match status" value="1"/>
</dbReference>
<accession>A0A3M6Y9Q8</accession>
<dbReference type="Gene3D" id="3.10.20.90">
    <property type="entry name" value="Phosphatidylinositol 3-kinase Catalytic Subunit, Chain A, domain 1"/>
    <property type="match status" value="1"/>
</dbReference>
<dbReference type="PROSITE" id="PS50030">
    <property type="entry name" value="UBA"/>
    <property type="match status" value="1"/>
</dbReference>
<dbReference type="Gene3D" id="1.10.8.10">
    <property type="entry name" value="DNA helicase RuvA subunit, C-terminal domain"/>
    <property type="match status" value="1"/>
</dbReference>
<dbReference type="InterPro" id="IPR015496">
    <property type="entry name" value="Ubiquilin"/>
</dbReference>
<feature type="domain" description="Ubiquitin-like" evidence="3">
    <location>
        <begin position="10"/>
        <end position="81"/>
    </location>
</feature>
<evidence type="ECO:0000313" key="5">
    <source>
        <dbReference type="Proteomes" id="UP000271337"/>
    </source>
</evidence>
<gene>
    <name evidence="4" type="ORF">D0867_11976</name>
</gene>
<feature type="compositionally biased region" description="Low complexity" evidence="1">
    <location>
        <begin position="264"/>
        <end position="281"/>
    </location>
</feature>
<dbReference type="EMBL" id="QWIL01001772">
    <property type="protein sequence ID" value="RMX99774.1"/>
    <property type="molecule type" value="Genomic_DNA"/>
</dbReference>
<feature type="region of interest" description="Disordered" evidence="1">
    <location>
        <begin position="226"/>
        <end position="327"/>
    </location>
</feature>
<dbReference type="Proteomes" id="UP000271337">
    <property type="component" value="Unassembled WGS sequence"/>
</dbReference>
<feature type="compositionally biased region" description="Basic and acidic residues" evidence="1">
    <location>
        <begin position="523"/>
        <end position="542"/>
    </location>
</feature>